<protein>
    <submittedName>
        <fullName evidence="7">TetR/AcrR family transcriptional regulator</fullName>
    </submittedName>
</protein>
<dbReference type="EMBL" id="SDKK01000009">
    <property type="protein sequence ID" value="TYC58497.1"/>
    <property type="molecule type" value="Genomic_DNA"/>
</dbReference>
<dbReference type="Pfam" id="PF00440">
    <property type="entry name" value="TetR_N"/>
    <property type="match status" value="1"/>
</dbReference>
<dbReference type="Gene3D" id="1.10.357.10">
    <property type="entry name" value="Tetracycline Repressor, domain 2"/>
    <property type="match status" value="1"/>
</dbReference>
<evidence type="ECO:0000256" key="3">
    <source>
        <dbReference type="ARBA" id="ARBA00023125"/>
    </source>
</evidence>
<feature type="domain" description="HTH tetR-type" evidence="6">
    <location>
        <begin position="15"/>
        <end position="75"/>
    </location>
</feature>
<dbReference type="PANTHER" id="PTHR30055:SF226">
    <property type="entry name" value="HTH-TYPE TRANSCRIPTIONAL REGULATOR PKSA"/>
    <property type="match status" value="1"/>
</dbReference>
<dbReference type="GO" id="GO:0000976">
    <property type="term" value="F:transcription cis-regulatory region binding"/>
    <property type="evidence" value="ECO:0007669"/>
    <property type="project" value="TreeGrafter"/>
</dbReference>
<dbReference type="SUPFAM" id="SSF48498">
    <property type="entry name" value="Tetracyclin repressor-like, C-terminal domain"/>
    <property type="match status" value="1"/>
</dbReference>
<dbReference type="InterPro" id="IPR036271">
    <property type="entry name" value="Tet_transcr_reg_TetR-rel_C_sf"/>
</dbReference>
<dbReference type="InterPro" id="IPR001647">
    <property type="entry name" value="HTH_TetR"/>
</dbReference>
<dbReference type="GO" id="GO:0003700">
    <property type="term" value="F:DNA-binding transcription factor activity"/>
    <property type="evidence" value="ECO:0007669"/>
    <property type="project" value="TreeGrafter"/>
</dbReference>
<organism evidence="7 8">
    <name type="scientific">Zoogloea oleivorans</name>
    <dbReference type="NCBI Taxonomy" id="1552750"/>
    <lineage>
        <taxon>Bacteria</taxon>
        <taxon>Pseudomonadati</taxon>
        <taxon>Pseudomonadota</taxon>
        <taxon>Betaproteobacteria</taxon>
        <taxon>Rhodocyclales</taxon>
        <taxon>Zoogloeaceae</taxon>
        <taxon>Zoogloea</taxon>
    </lineage>
</organism>
<evidence type="ECO:0000313" key="7">
    <source>
        <dbReference type="EMBL" id="TYC58497.1"/>
    </source>
</evidence>
<keyword evidence="8" id="KW-1185">Reference proteome</keyword>
<dbReference type="InterPro" id="IPR015292">
    <property type="entry name" value="Tscrpt_reg_YbiH_C"/>
</dbReference>
<accession>A0A6C2CWM9</accession>
<comment type="caution">
    <text evidence="7">The sequence shown here is derived from an EMBL/GenBank/DDBJ whole genome shotgun (WGS) entry which is preliminary data.</text>
</comment>
<dbReference type="Gene3D" id="1.10.10.60">
    <property type="entry name" value="Homeodomain-like"/>
    <property type="match status" value="1"/>
</dbReference>
<dbReference type="InterPro" id="IPR023772">
    <property type="entry name" value="DNA-bd_HTH_TetR-type_CS"/>
</dbReference>
<dbReference type="PANTHER" id="PTHR30055">
    <property type="entry name" value="HTH-TYPE TRANSCRIPTIONAL REGULATOR RUTR"/>
    <property type="match status" value="1"/>
</dbReference>
<dbReference type="PROSITE" id="PS01081">
    <property type="entry name" value="HTH_TETR_1"/>
    <property type="match status" value="1"/>
</dbReference>
<evidence type="ECO:0000256" key="4">
    <source>
        <dbReference type="ARBA" id="ARBA00023163"/>
    </source>
</evidence>
<dbReference type="Proteomes" id="UP000389128">
    <property type="component" value="Unassembled WGS sequence"/>
</dbReference>
<sequence>MNVPLPHIPVRSDGAQARQRLLYTALHLFAEKGYQKTSTRMIADTAGVNLGAITYYFGDKPGLYRAVFSESFCDASAIPEVVTARSCLPDFMARGLSADEALAGFFRKFLQPLKQGEQIRLIMRLHFRELAEPTGVLERAVDEEISALYVALADLMAYGLGVPATDPDARRLAHGILGLAFHFFVTQDLVVQVSPELVATPESIDILAERLATYAEGMIDAESRRRRRRPTVSPS</sequence>
<gene>
    <name evidence="7" type="ORF">ETQ85_11500</name>
</gene>
<keyword evidence="2" id="KW-0805">Transcription regulation</keyword>
<name>A0A6C2CWM9_9RHOO</name>
<evidence type="ECO:0000313" key="8">
    <source>
        <dbReference type="Proteomes" id="UP000389128"/>
    </source>
</evidence>
<dbReference type="InterPro" id="IPR050109">
    <property type="entry name" value="HTH-type_TetR-like_transc_reg"/>
</dbReference>
<dbReference type="RefSeq" id="WP_148579197.1">
    <property type="nucleotide sequence ID" value="NZ_JAVEUW010000021.1"/>
</dbReference>
<keyword evidence="3 5" id="KW-0238">DNA-binding</keyword>
<dbReference type="SUPFAM" id="SSF46689">
    <property type="entry name" value="Homeodomain-like"/>
    <property type="match status" value="1"/>
</dbReference>
<keyword evidence="4" id="KW-0804">Transcription</keyword>
<proteinExistence type="predicted"/>
<dbReference type="OrthoDB" id="2356263at2"/>
<dbReference type="PRINTS" id="PR00455">
    <property type="entry name" value="HTHTETR"/>
</dbReference>
<evidence type="ECO:0000256" key="5">
    <source>
        <dbReference type="PROSITE-ProRule" id="PRU00335"/>
    </source>
</evidence>
<evidence type="ECO:0000256" key="1">
    <source>
        <dbReference type="ARBA" id="ARBA00022491"/>
    </source>
</evidence>
<keyword evidence="1" id="KW-0678">Repressor</keyword>
<evidence type="ECO:0000259" key="6">
    <source>
        <dbReference type="PROSITE" id="PS50977"/>
    </source>
</evidence>
<evidence type="ECO:0000256" key="2">
    <source>
        <dbReference type="ARBA" id="ARBA00023015"/>
    </source>
</evidence>
<dbReference type="AlphaFoldDB" id="A0A6C2CWM9"/>
<reference evidence="7 8" key="1">
    <citation type="submission" date="2019-01" db="EMBL/GenBank/DDBJ databases">
        <title>Zoogloea oleivorans genome sequencing and assembly.</title>
        <authorList>
            <person name="Tancsics A."/>
            <person name="Farkas M."/>
            <person name="Kriszt B."/>
            <person name="Maroti G."/>
            <person name="Horvath B."/>
        </authorList>
    </citation>
    <scope>NUCLEOTIDE SEQUENCE [LARGE SCALE GENOMIC DNA]</scope>
    <source>
        <strain evidence="7 8">Buc</strain>
    </source>
</reference>
<dbReference type="PROSITE" id="PS50977">
    <property type="entry name" value="HTH_TETR_2"/>
    <property type="match status" value="1"/>
</dbReference>
<dbReference type="Pfam" id="PF09209">
    <property type="entry name" value="CecR_C"/>
    <property type="match status" value="1"/>
</dbReference>
<feature type="DNA-binding region" description="H-T-H motif" evidence="5">
    <location>
        <begin position="38"/>
        <end position="57"/>
    </location>
</feature>
<dbReference type="InterPro" id="IPR009057">
    <property type="entry name" value="Homeodomain-like_sf"/>
</dbReference>